<protein>
    <recommendedName>
        <fullName evidence="5">NADP-dependent oxidoreductase domain-containing protein</fullName>
    </recommendedName>
</protein>
<dbReference type="PANTHER" id="PTHR43150">
    <property type="entry name" value="HYPERKINETIC, ISOFORM M"/>
    <property type="match status" value="1"/>
</dbReference>
<gene>
    <name evidence="6" type="ORF">CCMP2556_LOCUS53463</name>
</gene>
<dbReference type="InterPro" id="IPR036812">
    <property type="entry name" value="NAD(P)_OxRdtase_dom_sf"/>
</dbReference>
<dbReference type="Proteomes" id="UP001642484">
    <property type="component" value="Unassembled WGS sequence"/>
</dbReference>
<dbReference type="SUPFAM" id="SSF51430">
    <property type="entry name" value="NAD(P)-linked oxidoreductase"/>
    <property type="match status" value="1"/>
</dbReference>
<comment type="similarity">
    <text evidence="1">Belongs to the shaker potassium channel beta subunit family.</text>
</comment>
<reference evidence="6 7" key="1">
    <citation type="submission" date="2024-02" db="EMBL/GenBank/DDBJ databases">
        <authorList>
            <person name="Chen Y."/>
            <person name="Shah S."/>
            <person name="Dougan E. K."/>
            <person name="Thang M."/>
            <person name="Chan C."/>
        </authorList>
    </citation>
    <scope>NUCLEOTIDE SEQUENCE [LARGE SCALE GENOMIC DNA]</scope>
</reference>
<evidence type="ECO:0000256" key="2">
    <source>
        <dbReference type="ARBA" id="ARBA00022857"/>
    </source>
</evidence>
<feature type="domain" description="NADP-dependent oxidoreductase" evidence="5">
    <location>
        <begin position="207"/>
        <end position="369"/>
    </location>
</feature>
<dbReference type="InterPro" id="IPR023210">
    <property type="entry name" value="NADP_OxRdtase_dom"/>
</dbReference>
<organism evidence="6 7">
    <name type="scientific">Durusdinium trenchii</name>
    <dbReference type="NCBI Taxonomy" id="1381693"/>
    <lineage>
        <taxon>Eukaryota</taxon>
        <taxon>Sar</taxon>
        <taxon>Alveolata</taxon>
        <taxon>Dinophyceae</taxon>
        <taxon>Suessiales</taxon>
        <taxon>Symbiodiniaceae</taxon>
        <taxon>Durusdinium</taxon>
    </lineage>
</organism>
<dbReference type="Pfam" id="PF00248">
    <property type="entry name" value="Aldo_ket_red"/>
    <property type="match status" value="2"/>
</dbReference>
<feature type="domain" description="NADP-dependent oxidoreductase" evidence="5">
    <location>
        <begin position="48"/>
        <end position="184"/>
    </location>
</feature>
<keyword evidence="7" id="KW-1185">Reference proteome</keyword>
<evidence type="ECO:0000313" key="7">
    <source>
        <dbReference type="Proteomes" id="UP001642484"/>
    </source>
</evidence>
<keyword evidence="2" id="KW-0521">NADP</keyword>
<keyword evidence="4" id="KW-0732">Signal</keyword>
<evidence type="ECO:0000256" key="3">
    <source>
        <dbReference type="ARBA" id="ARBA00023002"/>
    </source>
</evidence>
<dbReference type="InterPro" id="IPR005399">
    <property type="entry name" value="K_chnl_volt-dep_bsu_KCNAB-rel"/>
</dbReference>
<sequence length="401" mass="43823">MWPLLLLLLWRTSGTSSCTQNRSSPFSPDASPMLYRPLGQSGLRVSAISYGAWLTVSETGAVNLEKHVEILKAAIRSGINFIDNAEVYGAFPGESESIMGQALHQLLELGEVLRSDLVISTKIFDGGNGVNDRGLSRKHIVEGMQSALHRMRLSYVDLVFCHRPDVTTPMEETVRAMNHIVDRGGADKEPIIFFGSCWVPLPCWAFYWGTSEWSAEQITHAHGVAMRLGLQGPLMEQPLYNLFHRDRVEREYASLYRTHGLGLTVYSPLAEGILAGRYSNGVPADSRAALVGRKESLAKQDKQIAAAFGLRSIAEEMNCSLPQLSLAWVLHNQHVSTAIIGASRPSQIVDNVGAIACLSRFAADTVQKIENEVSGVGAAAEMRYDISATMAARKLVSAGRV</sequence>
<dbReference type="Gene3D" id="3.20.20.100">
    <property type="entry name" value="NADP-dependent oxidoreductase domain"/>
    <property type="match status" value="1"/>
</dbReference>
<evidence type="ECO:0000256" key="1">
    <source>
        <dbReference type="ARBA" id="ARBA00006515"/>
    </source>
</evidence>
<feature type="signal peptide" evidence="4">
    <location>
        <begin position="1"/>
        <end position="17"/>
    </location>
</feature>
<feature type="chain" id="PRO_5045280927" description="NADP-dependent oxidoreductase domain-containing protein" evidence="4">
    <location>
        <begin position="18"/>
        <end position="401"/>
    </location>
</feature>
<evidence type="ECO:0000256" key="4">
    <source>
        <dbReference type="SAM" id="SignalP"/>
    </source>
</evidence>
<name>A0ABP0SU91_9DINO</name>
<evidence type="ECO:0000313" key="6">
    <source>
        <dbReference type="EMBL" id="CAK9115699.1"/>
    </source>
</evidence>
<dbReference type="PANTHER" id="PTHR43150:SF2">
    <property type="entry name" value="HYPERKINETIC, ISOFORM M"/>
    <property type="match status" value="1"/>
</dbReference>
<evidence type="ECO:0000259" key="5">
    <source>
        <dbReference type="Pfam" id="PF00248"/>
    </source>
</evidence>
<keyword evidence="3" id="KW-0560">Oxidoreductase</keyword>
<accession>A0ABP0SU91</accession>
<comment type="caution">
    <text evidence="6">The sequence shown here is derived from an EMBL/GenBank/DDBJ whole genome shotgun (WGS) entry which is preliminary data.</text>
</comment>
<dbReference type="EMBL" id="CAXAMN010028206">
    <property type="protein sequence ID" value="CAK9115699.1"/>
    <property type="molecule type" value="Genomic_DNA"/>
</dbReference>
<proteinExistence type="inferred from homology"/>